<proteinExistence type="predicted"/>
<dbReference type="KEGG" id="cpin:CPIN18020_0765"/>
<dbReference type="Pfam" id="PF13525">
    <property type="entry name" value="YfiO"/>
    <property type="match status" value="1"/>
</dbReference>
<dbReference type="RefSeq" id="WP_078423222.1">
    <property type="nucleotide sequence ID" value="NZ_CP017018.1"/>
</dbReference>
<dbReference type="AlphaFoldDB" id="A0A1S6U762"/>
<sequence>MINIYKFLASIFLVVMFLGCSDKQAKLYNLTPDEWYSQILENIKANELELADKYYVSMASEHVASPLLEQILMILSQAHANNEEYLLANFYLNEYVKRYGDNAEKTEFAEFLKIKANFDSFLQPNRNQKLMQDSINSIEKFLYLYPNTKFKPLVQTMLVKFKLAIYSLDKDIADLYIRTGRDISAEIYKEKLKQSPLNDAKILNPERPWYRRIFN</sequence>
<keyword evidence="1" id="KW-0732">Signal</keyword>
<evidence type="ECO:0000313" key="3">
    <source>
        <dbReference type="Proteomes" id="UP000190868"/>
    </source>
</evidence>
<dbReference type="InterPro" id="IPR011990">
    <property type="entry name" value="TPR-like_helical_dom_sf"/>
</dbReference>
<dbReference type="EMBL" id="CP017258">
    <property type="protein sequence ID" value="AQW87581.1"/>
    <property type="molecule type" value="Genomic_DNA"/>
</dbReference>
<dbReference type="PROSITE" id="PS51257">
    <property type="entry name" value="PROKAR_LIPOPROTEIN"/>
    <property type="match status" value="1"/>
</dbReference>
<accession>A0A1S6U762</accession>
<reference evidence="3" key="1">
    <citation type="submission" date="2016-09" db="EMBL/GenBank/DDBJ databases">
        <title>Comparative genomics of the Campylobacter concisus group.</title>
        <authorList>
            <person name="Miller W.G."/>
            <person name="Yee E."/>
            <person name="Chapman M.H."/>
            <person name="Huynh S."/>
            <person name="Bono J.L."/>
            <person name="On S.L.W."/>
            <person name="StLeger J."/>
            <person name="Foster G."/>
            <person name="Parker C.T."/>
        </authorList>
    </citation>
    <scope>NUCLEOTIDE SEQUENCE [LARGE SCALE GENOMIC DNA]</scope>
    <source>
        <strain evidence="3">RM18021</strain>
    </source>
</reference>
<keyword evidence="2" id="KW-0449">Lipoprotein</keyword>
<dbReference type="Proteomes" id="UP000190868">
    <property type="component" value="Chromosome"/>
</dbReference>
<evidence type="ECO:0000313" key="2">
    <source>
        <dbReference type="EMBL" id="AQW87581.1"/>
    </source>
</evidence>
<protein>
    <submittedName>
        <fullName evidence="2">Beta-barrel assembly machinery complex, BamD/YfiO lipoprotein</fullName>
    </submittedName>
</protein>
<dbReference type="GeneID" id="56566405"/>
<organism evidence="2 3">
    <name type="scientific">Campylobacter pinnipediorum subsp. caledonicus</name>
    <dbReference type="NCBI Taxonomy" id="1874362"/>
    <lineage>
        <taxon>Bacteria</taxon>
        <taxon>Pseudomonadati</taxon>
        <taxon>Campylobacterota</taxon>
        <taxon>Epsilonproteobacteria</taxon>
        <taxon>Campylobacterales</taxon>
        <taxon>Campylobacteraceae</taxon>
        <taxon>Campylobacter</taxon>
    </lineage>
</organism>
<gene>
    <name evidence="2" type="ORF">CPIN18021_0769</name>
</gene>
<evidence type="ECO:0000256" key="1">
    <source>
        <dbReference type="ARBA" id="ARBA00022729"/>
    </source>
</evidence>
<dbReference type="InterPro" id="IPR039565">
    <property type="entry name" value="BamD-like"/>
</dbReference>
<keyword evidence="3" id="KW-1185">Reference proteome</keyword>
<dbReference type="Gene3D" id="1.25.40.10">
    <property type="entry name" value="Tetratricopeptide repeat domain"/>
    <property type="match status" value="1"/>
</dbReference>
<name>A0A1S6U762_9BACT</name>